<dbReference type="HOGENOM" id="CLU_2478813_0_0_10"/>
<dbReference type="RefSeq" id="WP_197539155.1">
    <property type="nucleotide sequence ID" value="NZ_HG315671.1"/>
</dbReference>
<accession>T2KN26</accession>
<dbReference type="eggNOG" id="COG3119">
    <property type="taxonomic scope" value="Bacteria"/>
</dbReference>
<dbReference type="AlphaFoldDB" id="T2KN26"/>
<dbReference type="Proteomes" id="UP000016160">
    <property type="component" value="Chromosome"/>
</dbReference>
<proteinExistence type="predicted"/>
<protein>
    <submittedName>
        <fullName evidence="1">Uncharacterized protein</fullName>
    </submittedName>
</protein>
<dbReference type="STRING" id="1347342.BN863_21140"/>
<name>T2KN26_FORAG</name>
<sequence>MSRGDKNGGGRMLVDMVKDPFENINILNEKPELQKKMAKLWNDWNAKNEPNKYLPAGAYQKARLNFYEDLRKKLDEAAAKEKLLVID</sequence>
<dbReference type="InterPro" id="IPR017850">
    <property type="entry name" value="Alkaline_phosphatase_core_sf"/>
</dbReference>
<reference evidence="1 2" key="1">
    <citation type="journal article" date="2013" name="Appl. Environ. Microbiol.">
        <title>The genome of the alga-associated marine flavobacterium Formosa agariphila KMM 3901T reveals a broad potential for degradation of algal polysaccharides.</title>
        <authorList>
            <person name="Mann A.J."/>
            <person name="Hahnke R.L."/>
            <person name="Huang S."/>
            <person name="Werner J."/>
            <person name="Xing P."/>
            <person name="Barbeyron T."/>
            <person name="Huettel B."/>
            <person name="Stueber K."/>
            <person name="Reinhardt R."/>
            <person name="Harder J."/>
            <person name="Gloeckner F.O."/>
            <person name="Amann R.I."/>
            <person name="Teeling H."/>
        </authorList>
    </citation>
    <scope>NUCLEOTIDE SEQUENCE [LARGE SCALE GENOMIC DNA]</scope>
    <source>
        <strain evidence="2">DSM 15362 / KCTC 12365 / LMG 23005 / KMM 3901</strain>
    </source>
</reference>
<evidence type="ECO:0000313" key="1">
    <source>
        <dbReference type="EMBL" id="CDF79826.1"/>
    </source>
</evidence>
<dbReference type="EMBL" id="HG315671">
    <property type="protein sequence ID" value="CDF79826.1"/>
    <property type="molecule type" value="Genomic_DNA"/>
</dbReference>
<keyword evidence="2" id="KW-1185">Reference proteome</keyword>
<evidence type="ECO:0000313" key="2">
    <source>
        <dbReference type="Proteomes" id="UP000016160"/>
    </source>
</evidence>
<dbReference type="SUPFAM" id="SSF53649">
    <property type="entry name" value="Alkaline phosphatase-like"/>
    <property type="match status" value="1"/>
</dbReference>
<dbReference type="PATRIC" id="fig|1347342.6.peg.2121"/>
<organism evidence="1 2">
    <name type="scientific">Formosa agariphila (strain DSM 15362 / KCTC 12365 / LMG 23005 / KMM 3901 / M-2Alg 35-1)</name>
    <dbReference type="NCBI Taxonomy" id="1347342"/>
    <lineage>
        <taxon>Bacteria</taxon>
        <taxon>Pseudomonadati</taxon>
        <taxon>Bacteroidota</taxon>
        <taxon>Flavobacteriia</taxon>
        <taxon>Flavobacteriales</taxon>
        <taxon>Flavobacteriaceae</taxon>
        <taxon>Formosa</taxon>
    </lineage>
</organism>
<gene>
    <name evidence="1" type="ORF">BN863_21140</name>
</gene>